<evidence type="ECO:0008006" key="3">
    <source>
        <dbReference type="Google" id="ProtNLM"/>
    </source>
</evidence>
<name>A0A7W6Q476_9RHOB</name>
<accession>A0A7W6Q476</accession>
<gene>
    <name evidence="1" type="ORF">GGR93_001662</name>
</gene>
<dbReference type="RefSeq" id="WP_025057291.1">
    <property type="nucleotide sequence ID" value="NZ_JACIFU010000002.1"/>
</dbReference>
<keyword evidence="2" id="KW-1185">Reference proteome</keyword>
<organism evidence="1 2">
    <name type="scientific">Sulfitobacter noctilucicola</name>
    <dbReference type="NCBI Taxonomy" id="1342301"/>
    <lineage>
        <taxon>Bacteria</taxon>
        <taxon>Pseudomonadati</taxon>
        <taxon>Pseudomonadota</taxon>
        <taxon>Alphaproteobacteria</taxon>
        <taxon>Rhodobacterales</taxon>
        <taxon>Roseobacteraceae</taxon>
        <taxon>Sulfitobacter</taxon>
    </lineage>
</organism>
<reference evidence="1 2" key="1">
    <citation type="submission" date="2020-08" db="EMBL/GenBank/DDBJ databases">
        <title>Genomic Encyclopedia of Type Strains, Phase IV (KMG-IV): sequencing the most valuable type-strain genomes for metagenomic binning, comparative biology and taxonomic classification.</title>
        <authorList>
            <person name="Goeker M."/>
        </authorList>
    </citation>
    <scope>NUCLEOTIDE SEQUENCE [LARGE SCALE GENOMIC DNA]</scope>
    <source>
        <strain evidence="1 2">DSM 101015</strain>
    </source>
</reference>
<evidence type="ECO:0000313" key="2">
    <source>
        <dbReference type="Proteomes" id="UP000565745"/>
    </source>
</evidence>
<dbReference type="EMBL" id="JACIFU010000002">
    <property type="protein sequence ID" value="MBB4173889.1"/>
    <property type="molecule type" value="Genomic_DNA"/>
</dbReference>
<evidence type="ECO:0000313" key="1">
    <source>
        <dbReference type="EMBL" id="MBB4173889.1"/>
    </source>
</evidence>
<sequence length="162" mass="18334">MIARAVPVPRDALLRAYVDRDGAYTDCFEVMHPMKVELPAFITAFYSTWLFRLERLVLSIAMRRRISDSELAALAEGRSDRFAAWQVTGRDDTQIMLQDTSGHTMSYLAVAAKEGGVTRLLFGSVVHGSAEHRPAWVRLLMPVHLLYAKSLLRCAERKLRRG</sequence>
<dbReference type="AlphaFoldDB" id="A0A7W6Q476"/>
<protein>
    <recommendedName>
        <fullName evidence="3">DUF2867 domain-containing protein</fullName>
    </recommendedName>
</protein>
<comment type="caution">
    <text evidence="1">The sequence shown here is derived from an EMBL/GenBank/DDBJ whole genome shotgun (WGS) entry which is preliminary data.</text>
</comment>
<dbReference type="OrthoDB" id="7406076at2"/>
<dbReference type="Proteomes" id="UP000565745">
    <property type="component" value="Unassembled WGS sequence"/>
</dbReference>
<proteinExistence type="predicted"/>